<protein>
    <submittedName>
        <fullName evidence="6">Pyridoxamine 5'-phosphate oxidase</fullName>
    </submittedName>
</protein>
<keyword evidence="4" id="KW-0560">Oxidoreductase</keyword>
<comment type="caution">
    <text evidence="6">The sequence shown here is derived from an EMBL/GenBank/DDBJ whole genome shotgun (WGS) entry which is preliminary data.</text>
</comment>
<dbReference type="InterPro" id="IPR000659">
    <property type="entry name" value="Pyridox_Oxase"/>
</dbReference>
<dbReference type="Gene3D" id="2.30.110.10">
    <property type="entry name" value="Electron Transport, Fmn-binding Protein, Chain A"/>
    <property type="match status" value="2"/>
</dbReference>
<organism evidence="6 7">
    <name type="scientific">Microterricola gilva</name>
    <dbReference type="NCBI Taxonomy" id="393267"/>
    <lineage>
        <taxon>Bacteria</taxon>
        <taxon>Bacillati</taxon>
        <taxon>Actinomycetota</taxon>
        <taxon>Actinomycetes</taxon>
        <taxon>Micrococcales</taxon>
        <taxon>Microbacteriaceae</taxon>
        <taxon>Microterricola</taxon>
    </lineage>
</organism>
<dbReference type="PANTHER" id="PTHR10851">
    <property type="entry name" value="PYRIDOXINE-5-PHOSPHATE OXIDASE"/>
    <property type="match status" value="1"/>
</dbReference>
<evidence type="ECO:0000256" key="3">
    <source>
        <dbReference type="ARBA" id="ARBA00022643"/>
    </source>
</evidence>
<evidence type="ECO:0000259" key="5">
    <source>
        <dbReference type="Pfam" id="PF01243"/>
    </source>
</evidence>
<evidence type="ECO:0000256" key="2">
    <source>
        <dbReference type="ARBA" id="ARBA00022630"/>
    </source>
</evidence>
<dbReference type="Proteomes" id="UP000291483">
    <property type="component" value="Unassembled WGS sequence"/>
</dbReference>
<dbReference type="SUPFAM" id="SSF50475">
    <property type="entry name" value="FMN-binding split barrel"/>
    <property type="match status" value="1"/>
</dbReference>
<evidence type="ECO:0000313" key="6">
    <source>
        <dbReference type="EMBL" id="RZU66768.1"/>
    </source>
</evidence>
<dbReference type="GO" id="GO:0010181">
    <property type="term" value="F:FMN binding"/>
    <property type="evidence" value="ECO:0007669"/>
    <property type="project" value="InterPro"/>
</dbReference>
<dbReference type="GO" id="GO:0004733">
    <property type="term" value="F:pyridoxamine phosphate oxidase activity"/>
    <property type="evidence" value="ECO:0007669"/>
    <property type="project" value="InterPro"/>
</dbReference>
<accession>A0A4Q8AQ84</accession>
<keyword evidence="3" id="KW-0288">FMN</keyword>
<dbReference type="InterPro" id="IPR011576">
    <property type="entry name" value="Pyridox_Oxase_N"/>
</dbReference>
<dbReference type="Pfam" id="PF01243">
    <property type="entry name" value="PNPOx_N"/>
    <property type="match status" value="1"/>
</dbReference>
<dbReference type="RefSeq" id="WP_242616407.1">
    <property type="nucleotide sequence ID" value="NZ_SHLC01000001.1"/>
</dbReference>
<comment type="cofactor">
    <cofactor evidence="1">
        <name>FMN</name>
        <dbReference type="ChEBI" id="CHEBI:58210"/>
    </cofactor>
</comment>
<feature type="domain" description="Pyridoxamine 5'-phosphate oxidase N-terminal" evidence="5">
    <location>
        <begin position="53"/>
        <end position="170"/>
    </location>
</feature>
<evidence type="ECO:0000256" key="1">
    <source>
        <dbReference type="ARBA" id="ARBA00001917"/>
    </source>
</evidence>
<evidence type="ECO:0000313" key="7">
    <source>
        <dbReference type="Proteomes" id="UP000291483"/>
    </source>
</evidence>
<dbReference type="InterPro" id="IPR012349">
    <property type="entry name" value="Split_barrel_FMN-bd"/>
</dbReference>
<dbReference type="PANTHER" id="PTHR10851:SF0">
    <property type="entry name" value="PYRIDOXINE-5'-PHOSPHATE OXIDASE"/>
    <property type="match status" value="1"/>
</dbReference>
<dbReference type="GO" id="GO:0008615">
    <property type="term" value="P:pyridoxine biosynthetic process"/>
    <property type="evidence" value="ECO:0007669"/>
    <property type="project" value="InterPro"/>
</dbReference>
<gene>
    <name evidence="6" type="ORF">EV379_3135</name>
</gene>
<proteinExistence type="predicted"/>
<reference evidence="6 7" key="1">
    <citation type="submission" date="2019-02" db="EMBL/GenBank/DDBJ databases">
        <title>Sequencing the genomes of 1000 actinobacteria strains.</title>
        <authorList>
            <person name="Klenk H.-P."/>
        </authorList>
    </citation>
    <scope>NUCLEOTIDE SEQUENCE [LARGE SCALE GENOMIC DNA]</scope>
    <source>
        <strain evidence="6 7">DSM 18319</strain>
    </source>
</reference>
<keyword evidence="2" id="KW-0285">Flavoprotein</keyword>
<dbReference type="EMBL" id="SHLC01000001">
    <property type="protein sequence ID" value="RZU66768.1"/>
    <property type="molecule type" value="Genomic_DNA"/>
</dbReference>
<keyword evidence="7" id="KW-1185">Reference proteome</keyword>
<evidence type="ECO:0000256" key="4">
    <source>
        <dbReference type="ARBA" id="ARBA00023002"/>
    </source>
</evidence>
<dbReference type="AlphaFoldDB" id="A0A4Q8AQ84"/>
<sequence length="202" mass="22115">MTDTRRSQAARERRVGAEWLRAQPSLTGTPPVLDLTSLPDNPIEMFDDWLRSAVHAGAPEPHAASLATLDADGVPDARTLIIKEVSDEGWAFAGPRSSRKGAQLAAHPVAALNFWWQPVVRAVRVRGLVREATPAASAADLAARSAAAREDVAPGEWVLWRIEPTRVEFWQGSPDRRHIRIEYLRDGGSWARTHAIVGPRAG</sequence>
<name>A0A4Q8AQ84_9MICO</name>